<dbReference type="InterPro" id="IPR001680">
    <property type="entry name" value="WD40_rpt"/>
</dbReference>
<keyword evidence="2" id="KW-0677">Repeat</keyword>
<dbReference type="InterPro" id="IPR015943">
    <property type="entry name" value="WD40/YVTN_repeat-like_dom_sf"/>
</dbReference>
<dbReference type="InterPro" id="IPR036322">
    <property type="entry name" value="WD40_repeat_dom_sf"/>
</dbReference>
<dbReference type="AlphaFoldDB" id="A0A5K1JRN3"/>
<protein>
    <submittedName>
        <fullName evidence="4">Transcriptional repressor rco-1</fullName>
    </submittedName>
</protein>
<keyword evidence="1 3" id="KW-0853">WD repeat</keyword>
<evidence type="ECO:0000256" key="2">
    <source>
        <dbReference type="ARBA" id="ARBA00022737"/>
    </source>
</evidence>
<dbReference type="Gene3D" id="2.130.10.10">
    <property type="entry name" value="YVTN repeat-like/Quinoprotein amine dehydrogenase"/>
    <property type="match status" value="2"/>
</dbReference>
<evidence type="ECO:0000313" key="4">
    <source>
        <dbReference type="EMBL" id="VWO94121.1"/>
    </source>
</evidence>
<dbReference type="EMBL" id="LR723784">
    <property type="protein sequence ID" value="VWO94121.1"/>
    <property type="molecule type" value="Genomic_DNA"/>
</dbReference>
<dbReference type="Pfam" id="PF00400">
    <property type="entry name" value="WD40"/>
    <property type="match status" value="2"/>
</dbReference>
<feature type="repeat" description="WD" evidence="3">
    <location>
        <begin position="207"/>
        <end position="240"/>
    </location>
</feature>
<evidence type="ECO:0000256" key="3">
    <source>
        <dbReference type="PROSITE-ProRule" id="PRU00221"/>
    </source>
</evidence>
<sequence length="296" mass="31873">MVTSLTFSPDSQHFVSTSFDLVDVFVCQWDVHGIWCAMFMGALHRPHVIAPGCFDNSVRLWDAQSFHPPLGVLATHLVAFSPQANGRRLAISTPSRGQGHDHHVLDVDLGKLHRRLDNAEPDHACSELSAASFDPGSMPRLVATRNPPQVAGDVESGQKMLVLGDGYPSATAVAFSHADGRLVVTAAYNGGLKLSNADVGVELCSLNLGHRNPVGKVVFSLCGRYIAAASDAGRVRLWSIGRRGGSMVATFSDSEHEVKLCQVAFSGDGKALWSGDYHGVVSMRRICDIVSDEQER</sequence>
<dbReference type="PANTHER" id="PTHR19848:SF8">
    <property type="entry name" value="F-BOX AND WD REPEAT DOMAIN CONTAINING 7"/>
    <property type="match status" value="1"/>
</dbReference>
<reference evidence="4" key="1">
    <citation type="submission" date="2019-10" db="EMBL/GenBank/DDBJ databases">
        <authorList>
            <person name="Nor Muhammad N."/>
        </authorList>
    </citation>
    <scope>NUCLEOTIDE SEQUENCE</scope>
</reference>
<dbReference type="PANTHER" id="PTHR19848">
    <property type="entry name" value="WD40 REPEAT PROTEIN"/>
    <property type="match status" value="1"/>
</dbReference>
<dbReference type="SMART" id="SM00320">
    <property type="entry name" value="WD40"/>
    <property type="match status" value="4"/>
</dbReference>
<organism evidence="4">
    <name type="scientific">Ganoderma boninense</name>
    <dbReference type="NCBI Taxonomy" id="34458"/>
    <lineage>
        <taxon>Eukaryota</taxon>
        <taxon>Fungi</taxon>
        <taxon>Dikarya</taxon>
        <taxon>Basidiomycota</taxon>
        <taxon>Agaricomycotina</taxon>
        <taxon>Agaricomycetes</taxon>
        <taxon>Polyporales</taxon>
        <taxon>Polyporaceae</taxon>
        <taxon>Ganoderma</taxon>
    </lineage>
</organism>
<accession>A0A5K1JRN3</accession>
<name>A0A5K1JRN3_9APHY</name>
<proteinExistence type="predicted"/>
<evidence type="ECO:0000256" key="1">
    <source>
        <dbReference type="ARBA" id="ARBA00022574"/>
    </source>
</evidence>
<dbReference type="SUPFAM" id="SSF50978">
    <property type="entry name" value="WD40 repeat-like"/>
    <property type="match status" value="1"/>
</dbReference>
<dbReference type="PROSITE" id="PS50082">
    <property type="entry name" value="WD_REPEATS_2"/>
    <property type="match status" value="1"/>
</dbReference>
<gene>
    <name evidence="4" type="primary">G4MUR7</name>
</gene>